<dbReference type="EnsemblBacteria" id="ABA81809">
    <property type="protein sequence ID" value="ABA81809"/>
    <property type="gene ID" value="RSP_7359"/>
</dbReference>
<dbReference type="OrthoDB" id="9814072at2"/>
<keyword evidence="3" id="KW-1185">Reference proteome</keyword>
<proteinExistence type="predicted"/>
<dbReference type="EMBL" id="DQ232587">
    <property type="protein sequence ID" value="ABA81809.1"/>
    <property type="molecule type" value="Genomic_DNA"/>
</dbReference>
<evidence type="ECO:0000313" key="2">
    <source>
        <dbReference type="EMBL" id="ABA81809.1"/>
    </source>
</evidence>
<dbReference type="KEGG" id="rsp:RSP_7359"/>
<accession>Q3HKD5</accession>
<protein>
    <submittedName>
        <fullName evidence="2">Uncharacterized protein</fullName>
    </submittedName>
</protein>
<dbReference type="Proteomes" id="UP000002703">
    <property type="component" value="Plasmid E"/>
</dbReference>
<reference evidence="3" key="1">
    <citation type="submission" date="2005-10" db="EMBL/GenBank/DDBJ databases">
        <title>Finished sequence of plasmid E of Rhodobacter sphaeroides 2.4.1.</title>
        <authorList>
            <person name="Copeland A."/>
            <person name="Lucas S."/>
            <person name="Lapidus A."/>
            <person name="Barry K."/>
            <person name="Detter J.C."/>
            <person name="Glavina T."/>
            <person name="Hammon N."/>
            <person name="Israni S."/>
            <person name="Pitluck S."/>
            <person name="Richardson P."/>
            <person name="Mackenzie C."/>
            <person name="Choudhary M."/>
            <person name="Larimer F."/>
            <person name="Hauser L.J."/>
            <person name="Land M."/>
            <person name="Donohue T.J."/>
            <person name="Kaplan S."/>
        </authorList>
    </citation>
    <scope>NUCLEOTIDE SEQUENCE [LARGE SCALE GENOMIC DNA]</scope>
    <source>
        <strain evidence="3">ATCC 17023 / DSM 158 / JCM 6121 / CCUG 31486 / LMG 2827 / NBRC 12203 / NCIMB 8253 / ATH 2.4.1.</strain>
        <plasmid evidence="3">E</plasmid>
    </source>
</reference>
<evidence type="ECO:0000313" key="3">
    <source>
        <dbReference type="Proteomes" id="UP000002703"/>
    </source>
</evidence>
<name>Q3HKD5_CERS4</name>
<feature type="region of interest" description="Disordered" evidence="1">
    <location>
        <begin position="136"/>
        <end position="162"/>
    </location>
</feature>
<organism evidence="2 3">
    <name type="scientific">Cereibacter sphaeroides (strain ATCC 17023 / DSM 158 / JCM 6121 / CCUG 31486 / LMG 2827 / NBRC 12203 / NCIMB 8253 / ATH 2.4.1.)</name>
    <name type="common">Rhodobacter sphaeroides</name>
    <dbReference type="NCBI Taxonomy" id="272943"/>
    <lineage>
        <taxon>Bacteria</taxon>
        <taxon>Pseudomonadati</taxon>
        <taxon>Pseudomonadota</taxon>
        <taxon>Alphaproteobacteria</taxon>
        <taxon>Rhodobacterales</taxon>
        <taxon>Paracoccaceae</taxon>
        <taxon>Cereibacter</taxon>
    </lineage>
</organism>
<dbReference type="AlphaFoldDB" id="Q3HKD5"/>
<sequence length="162" mass="17688">MRTELEPWTGNAGVTPRSLEANAARVLSGQSGEVSRDLRPRYIGEPAIELCQFIREAGAQPLARMERRLGADDAGQQVAHCLDREPGIGQLSDHASLLQISGATRELLGWHLSRSGKASTAASPLEHALINRFGTLGRPRHDRARPDSSAHSRPWRAAAWRS</sequence>
<keyword evidence="2" id="KW-0614">Plasmid</keyword>
<evidence type="ECO:0000256" key="1">
    <source>
        <dbReference type="SAM" id="MobiDB-lite"/>
    </source>
</evidence>
<geneLocation type="plasmid" evidence="2 3">
    <name>E</name>
</geneLocation>
<reference evidence="2 3" key="2">
    <citation type="journal article" date="2012" name="J. Bacteriol.">
        <title>Revised Sequence and Annotation of the Rhodobacter sphaeroides 2.4.1 Genome.</title>
        <authorList>
            <person name="Kontur W.S."/>
            <person name="Schackwitz W.S."/>
            <person name="Ivanova N."/>
            <person name="Martin J."/>
            <person name="Labutti K."/>
            <person name="Deshpande S."/>
            <person name="Tice H.N."/>
            <person name="Pennacchio C."/>
            <person name="Sodergren E."/>
            <person name="Weinstock G.M."/>
            <person name="Noguera D.R."/>
            <person name="Donohue T.J."/>
        </authorList>
    </citation>
    <scope>NUCLEOTIDE SEQUENCE [LARGE SCALE GENOMIC DNA]</scope>
    <source>
        <strain evidence="3">ATCC 17023 / DSM 158 / JCM 6121 / CCUG 31486 / LMG 2827 / NBRC 12203 / NCIMB 8253 / ATH 2.4.1.</strain>
    </source>
</reference>
<gene>
    <name evidence="2" type="ordered locus">RSP_7359</name>
</gene>